<keyword evidence="5 12" id="KW-0288">FMN</keyword>
<dbReference type="InterPro" id="IPR024036">
    <property type="entry name" value="tRNA-dHydroUridine_Synthase_C"/>
</dbReference>
<evidence type="ECO:0000256" key="6">
    <source>
        <dbReference type="ARBA" id="ARBA00022694"/>
    </source>
</evidence>
<feature type="binding site" evidence="14">
    <location>
        <begin position="17"/>
        <end position="19"/>
    </location>
    <ligand>
        <name>FMN</name>
        <dbReference type="ChEBI" id="CHEBI:58210"/>
    </ligand>
</feature>
<dbReference type="CDD" id="cd02801">
    <property type="entry name" value="DUS_like_FMN"/>
    <property type="match status" value="1"/>
</dbReference>
<dbReference type="Gene3D" id="3.20.20.70">
    <property type="entry name" value="Aldolase class I"/>
    <property type="match status" value="1"/>
</dbReference>
<dbReference type="PIRSF" id="PIRSF006621">
    <property type="entry name" value="Dus"/>
    <property type="match status" value="1"/>
</dbReference>
<dbReference type="EC" id="1.3.1.-" evidence="12"/>
<comment type="similarity">
    <text evidence="12">Belongs to the dus family.</text>
</comment>
<evidence type="ECO:0000256" key="10">
    <source>
        <dbReference type="ARBA" id="ARBA00048205"/>
    </source>
</evidence>
<dbReference type="AlphaFoldDB" id="A0A1F7TW77"/>
<keyword evidence="6 12" id="KW-0819">tRNA processing</keyword>
<protein>
    <recommendedName>
        <fullName evidence="12">tRNA-dihydrouridine synthase</fullName>
        <ecNumber evidence="12">1.3.1.-</ecNumber>
    </recommendedName>
</protein>
<organism evidence="16 17">
    <name type="scientific">Candidatus Uhrbacteria bacterium RIFCSPHIGHO2_02_FULL_53_13</name>
    <dbReference type="NCBI Taxonomy" id="1802389"/>
    <lineage>
        <taxon>Bacteria</taxon>
        <taxon>Candidatus Uhriibacteriota</taxon>
    </lineage>
</organism>
<evidence type="ECO:0000256" key="11">
    <source>
        <dbReference type="ARBA" id="ARBA00048802"/>
    </source>
</evidence>
<dbReference type="InterPro" id="IPR001269">
    <property type="entry name" value="DUS_fam"/>
</dbReference>
<dbReference type="InterPro" id="IPR018517">
    <property type="entry name" value="tRNA_hU_synthase_CS"/>
</dbReference>
<evidence type="ECO:0000256" key="13">
    <source>
        <dbReference type="PIRSR" id="PIRSR006621-1"/>
    </source>
</evidence>
<evidence type="ECO:0000256" key="3">
    <source>
        <dbReference type="ARBA" id="ARBA00022555"/>
    </source>
</evidence>
<feature type="binding site" evidence="14">
    <location>
        <begin position="225"/>
        <end position="226"/>
    </location>
    <ligand>
        <name>FMN</name>
        <dbReference type="ChEBI" id="CHEBI:58210"/>
    </ligand>
</feature>
<dbReference type="PROSITE" id="PS01136">
    <property type="entry name" value="UPF0034"/>
    <property type="match status" value="1"/>
</dbReference>
<feature type="binding site" evidence="14">
    <location>
        <position position="170"/>
    </location>
    <ligand>
        <name>FMN</name>
        <dbReference type="ChEBI" id="CHEBI:58210"/>
    </ligand>
</feature>
<proteinExistence type="inferred from homology"/>
<accession>A0A1F7TW77</accession>
<dbReference type="InterPro" id="IPR004652">
    <property type="entry name" value="DusB-like"/>
</dbReference>
<comment type="catalytic activity">
    <reaction evidence="10">
        <text>a 5,6-dihydrouridine in tRNA + NADP(+) = a uridine in tRNA + NADPH + H(+)</text>
        <dbReference type="Rhea" id="RHEA:23624"/>
        <dbReference type="Rhea" id="RHEA-COMP:13339"/>
        <dbReference type="Rhea" id="RHEA-COMP:13887"/>
        <dbReference type="ChEBI" id="CHEBI:15378"/>
        <dbReference type="ChEBI" id="CHEBI:57783"/>
        <dbReference type="ChEBI" id="CHEBI:58349"/>
        <dbReference type="ChEBI" id="CHEBI:65315"/>
        <dbReference type="ChEBI" id="CHEBI:74443"/>
    </reaction>
</comment>
<keyword evidence="8" id="KW-0694">RNA-binding</keyword>
<name>A0A1F7TW77_9BACT</name>
<evidence type="ECO:0000256" key="1">
    <source>
        <dbReference type="ARBA" id="ARBA00001917"/>
    </source>
</evidence>
<dbReference type="InterPro" id="IPR013785">
    <property type="entry name" value="Aldolase_TIM"/>
</dbReference>
<evidence type="ECO:0000313" key="16">
    <source>
        <dbReference type="EMBL" id="OGL70242.1"/>
    </source>
</evidence>
<dbReference type="SUPFAM" id="SSF51395">
    <property type="entry name" value="FMN-linked oxidoreductases"/>
    <property type="match status" value="1"/>
</dbReference>
<comment type="function">
    <text evidence="2 12">Catalyzes the synthesis of 5,6-dihydrouridine (D), a modified base found in the D-loop of most tRNAs, via the reduction of the C5-C6 double bond in target uridines.</text>
</comment>
<keyword evidence="9 12" id="KW-0560">Oxidoreductase</keyword>
<dbReference type="GO" id="GO:0050660">
    <property type="term" value="F:flavin adenine dinucleotide binding"/>
    <property type="evidence" value="ECO:0007669"/>
    <property type="project" value="InterPro"/>
</dbReference>
<reference evidence="16 17" key="1">
    <citation type="journal article" date="2016" name="Nat. Commun.">
        <title>Thousands of microbial genomes shed light on interconnected biogeochemical processes in an aquifer system.</title>
        <authorList>
            <person name="Anantharaman K."/>
            <person name="Brown C.T."/>
            <person name="Hug L.A."/>
            <person name="Sharon I."/>
            <person name="Castelle C.J."/>
            <person name="Probst A.J."/>
            <person name="Thomas B.C."/>
            <person name="Singh A."/>
            <person name="Wilkins M.J."/>
            <person name="Karaoz U."/>
            <person name="Brodie E.L."/>
            <person name="Williams K.H."/>
            <person name="Hubbard S.S."/>
            <person name="Banfield J.F."/>
        </authorList>
    </citation>
    <scope>NUCLEOTIDE SEQUENCE [LARGE SCALE GENOMIC DNA]</scope>
</reference>
<evidence type="ECO:0000256" key="9">
    <source>
        <dbReference type="ARBA" id="ARBA00023002"/>
    </source>
</evidence>
<keyword evidence="7" id="KW-0521">NADP</keyword>
<comment type="catalytic activity">
    <reaction evidence="11">
        <text>a 5,6-dihydrouridine in tRNA + NAD(+) = a uridine in tRNA + NADH + H(+)</text>
        <dbReference type="Rhea" id="RHEA:54452"/>
        <dbReference type="Rhea" id="RHEA-COMP:13339"/>
        <dbReference type="Rhea" id="RHEA-COMP:13887"/>
        <dbReference type="ChEBI" id="CHEBI:15378"/>
        <dbReference type="ChEBI" id="CHEBI:57540"/>
        <dbReference type="ChEBI" id="CHEBI:57945"/>
        <dbReference type="ChEBI" id="CHEBI:65315"/>
        <dbReference type="ChEBI" id="CHEBI:74443"/>
    </reaction>
</comment>
<evidence type="ECO:0000256" key="4">
    <source>
        <dbReference type="ARBA" id="ARBA00022630"/>
    </source>
</evidence>
<evidence type="ECO:0000256" key="8">
    <source>
        <dbReference type="ARBA" id="ARBA00022884"/>
    </source>
</evidence>
<dbReference type="Gene3D" id="1.10.1200.80">
    <property type="entry name" value="Putative flavin oxidoreducatase, domain 2"/>
    <property type="match status" value="1"/>
</dbReference>
<sequence>MTFSWKNLERPIIVLSPMADMTDSAFCQTVKDVANPVVFREMVSAEAMVRQNERTQEMAEFVDAERPIIQQIFGADPDTMTKAAAIVDSEYHPEGIDINMGCPVYKITSQFNGAALMKEPDCAARMIRQMKAAISVPLSVKIRAGWDSPNECLTFCRIVEDAGADLITVHGRTKAQGYSGYSNWSVIREVKRRVSIPVLANGDIFSAHDVKRVLEITGADGVLIARGALGNPWIFSQARELLQTGAIQTIPTVAEHFALVLTHAKRHIAQYGQRGIVTFRKHLSWYTKGMEGAKTFRSRLVRIATYDELVALLHPYLTNQTPMPLTRMPSPQPESY</sequence>
<evidence type="ECO:0000256" key="5">
    <source>
        <dbReference type="ARBA" id="ARBA00022643"/>
    </source>
</evidence>
<gene>
    <name evidence="16" type="ORF">A3C17_03190</name>
</gene>
<feature type="domain" description="DUS-like FMN-binding" evidence="15">
    <location>
        <begin position="15"/>
        <end position="314"/>
    </location>
</feature>
<dbReference type="PANTHER" id="PTHR45846">
    <property type="entry name" value="TRNA-DIHYDROURIDINE(47) SYNTHASE [NAD(P)(+)]-LIKE"/>
    <property type="match status" value="1"/>
</dbReference>
<keyword evidence="4 12" id="KW-0285">Flavoprotein</keyword>
<evidence type="ECO:0000313" key="17">
    <source>
        <dbReference type="Proteomes" id="UP000177097"/>
    </source>
</evidence>
<comment type="cofactor">
    <cofactor evidence="1 12 14">
        <name>FMN</name>
        <dbReference type="ChEBI" id="CHEBI:58210"/>
    </cofactor>
</comment>
<keyword evidence="3" id="KW-0820">tRNA-binding</keyword>
<dbReference type="Pfam" id="PF01207">
    <property type="entry name" value="Dus"/>
    <property type="match status" value="1"/>
</dbReference>
<dbReference type="Proteomes" id="UP000177097">
    <property type="component" value="Unassembled WGS sequence"/>
</dbReference>
<dbReference type="EMBL" id="MGDX01000033">
    <property type="protein sequence ID" value="OGL70242.1"/>
    <property type="molecule type" value="Genomic_DNA"/>
</dbReference>
<evidence type="ECO:0000256" key="14">
    <source>
        <dbReference type="PIRSR" id="PIRSR006621-2"/>
    </source>
</evidence>
<keyword evidence="14" id="KW-0547">Nucleotide-binding</keyword>
<dbReference type="STRING" id="1802389.A3C17_03190"/>
<feature type="active site" description="Proton donor" evidence="13">
    <location>
        <position position="102"/>
    </location>
</feature>
<evidence type="ECO:0000259" key="15">
    <source>
        <dbReference type="Pfam" id="PF01207"/>
    </source>
</evidence>
<dbReference type="GO" id="GO:0017150">
    <property type="term" value="F:tRNA dihydrouridine synthase activity"/>
    <property type="evidence" value="ECO:0007669"/>
    <property type="project" value="InterPro"/>
</dbReference>
<dbReference type="NCBIfam" id="TIGR00737">
    <property type="entry name" value="nifR3_yhdG"/>
    <property type="match status" value="1"/>
</dbReference>
<comment type="caution">
    <text evidence="16">The sequence shown here is derived from an EMBL/GenBank/DDBJ whole genome shotgun (WGS) entry which is preliminary data.</text>
</comment>
<evidence type="ECO:0000256" key="2">
    <source>
        <dbReference type="ARBA" id="ARBA00002790"/>
    </source>
</evidence>
<dbReference type="InterPro" id="IPR035587">
    <property type="entry name" value="DUS-like_FMN-bd"/>
</dbReference>
<evidence type="ECO:0000256" key="7">
    <source>
        <dbReference type="ARBA" id="ARBA00022857"/>
    </source>
</evidence>
<feature type="binding site" evidence="14">
    <location>
        <position position="141"/>
    </location>
    <ligand>
        <name>FMN</name>
        <dbReference type="ChEBI" id="CHEBI:58210"/>
    </ligand>
</feature>
<dbReference type="GO" id="GO:0000049">
    <property type="term" value="F:tRNA binding"/>
    <property type="evidence" value="ECO:0007669"/>
    <property type="project" value="UniProtKB-KW"/>
</dbReference>
<dbReference type="PANTHER" id="PTHR45846:SF1">
    <property type="entry name" value="TRNA-DIHYDROURIDINE(47) SYNTHASE [NAD(P)(+)]-LIKE"/>
    <property type="match status" value="1"/>
</dbReference>
<feature type="binding site" evidence="14">
    <location>
        <position position="71"/>
    </location>
    <ligand>
        <name>FMN</name>
        <dbReference type="ChEBI" id="CHEBI:58210"/>
    </ligand>
</feature>
<evidence type="ECO:0000256" key="12">
    <source>
        <dbReference type="PIRNR" id="PIRNR006621"/>
    </source>
</evidence>